<protein>
    <submittedName>
        <fullName evidence="2">Insulinase family protein</fullName>
    </submittedName>
</protein>
<dbReference type="InterPro" id="IPR007863">
    <property type="entry name" value="Peptidase_M16_C"/>
</dbReference>
<dbReference type="Gene3D" id="3.30.830.10">
    <property type="entry name" value="Metalloenzyme, LuxS/M16 peptidase-like"/>
    <property type="match status" value="2"/>
</dbReference>
<dbReference type="EMBL" id="DXDU01000071">
    <property type="protein sequence ID" value="HIY26409.1"/>
    <property type="molecule type" value="Genomic_DNA"/>
</dbReference>
<dbReference type="SUPFAM" id="SSF63411">
    <property type="entry name" value="LuxS/MPP-like metallohydrolase"/>
    <property type="match status" value="2"/>
</dbReference>
<dbReference type="AlphaFoldDB" id="A0A9D2C0M5"/>
<reference evidence="2" key="1">
    <citation type="journal article" date="2021" name="PeerJ">
        <title>Extensive microbial diversity within the chicken gut microbiome revealed by metagenomics and culture.</title>
        <authorList>
            <person name="Gilroy R."/>
            <person name="Ravi A."/>
            <person name="Getino M."/>
            <person name="Pursley I."/>
            <person name="Horton D.L."/>
            <person name="Alikhan N.F."/>
            <person name="Baker D."/>
            <person name="Gharbi K."/>
            <person name="Hall N."/>
            <person name="Watson M."/>
            <person name="Adriaenssens E.M."/>
            <person name="Foster-Nyarko E."/>
            <person name="Jarju S."/>
            <person name="Secka A."/>
            <person name="Antonio M."/>
            <person name="Oren A."/>
            <person name="Chaudhuri R.R."/>
            <person name="La Ragione R."/>
            <person name="Hildebrand F."/>
            <person name="Pallen M.J."/>
        </authorList>
    </citation>
    <scope>NUCLEOTIDE SEQUENCE</scope>
    <source>
        <strain evidence="2">1282</strain>
    </source>
</reference>
<evidence type="ECO:0000313" key="3">
    <source>
        <dbReference type="Proteomes" id="UP000823915"/>
    </source>
</evidence>
<dbReference type="GO" id="GO:0046872">
    <property type="term" value="F:metal ion binding"/>
    <property type="evidence" value="ECO:0007669"/>
    <property type="project" value="InterPro"/>
</dbReference>
<dbReference type="Pfam" id="PF05193">
    <property type="entry name" value="Peptidase_M16_C"/>
    <property type="match status" value="1"/>
</dbReference>
<dbReference type="Proteomes" id="UP000823915">
    <property type="component" value="Unassembled WGS sequence"/>
</dbReference>
<feature type="domain" description="Peptidase M16 C-terminal" evidence="1">
    <location>
        <begin position="186"/>
        <end position="354"/>
    </location>
</feature>
<evidence type="ECO:0000313" key="2">
    <source>
        <dbReference type="EMBL" id="HIY26409.1"/>
    </source>
</evidence>
<name>A0A9D2C0M5_9FIRM</name>
<dbReference type="PANTHER" id="PTHR11851">
    <property type="entry name" value="METALLOPROTEASE"/>
    <property type="match status" value="1"/>
</dbReference>
<accession>A0A9D2C0M5</accession>
<organism evidence="2 3">
    <name type="scientific">Candidatus Acutalibacter pullistercoris</name>
    <dbReference type="NCBI Taxonomy" id="2838418"/>
    <lineage>
        <taxon>Bacteria</taxon>
        <taxon>Bacillati</taxon>
        <taxon>Bacillota</taxon>
        <taxon>Clostridia</taxon>
        <taxon>Eubacteriales</taxon>
        <taxon>Acutalibacteraceae</taxon>
        <taxon>Acutalibacter</taxon>
    </lineage>
</organism>
<dbReference type="InterPro" id="IPR050361">
    <property type="entry name" value="MPP/UQCRC_Complex"/>
</dbReference>
<dbReference type="NCBIfam" id="NF047422">
    <property type="entry name" value="YfmF_fam"/>
    <property type="match status" value="1"/>
</dbReference>
<proteinExistence type="predicted"/>
<dbReference type="InterPro" id="IPR011249">
    <property type="entry name" value="Metalloenz_LuxS/M16"/>
</dbReference>
<evidence type="ECO:0000259" key="1">
    <source>
        <dbReference type="Pfam" id="PF05193"/>
    </source>
</evidence>
<gene>
    <name evidence="2" type="ORF">H9838_04445</name>
</gene>
<sequence length="420" mass="47067">MRTLSIQQITDSVRLTSFTDPSFKTMALSANLLLPLSQETAAKRGILPSLASRATIEFPNYTALNTRLSQLYGASVHSSVRKLGDYQVFGLAASGISSRYAFGGENMAEELCRILASMLFHPLLDKDGEFPEENFSQEKRQLLELKDAEFNDKVAYAHRRCEQLLFQGQPTGIDRYGSREDLAALKRQGLVDAWNEILDTARVELFVLGDCTAREAHAFGELFRPLGSPYPLDRVYFEKPGEIQRVTEEQPVTQSKLSLGFRMDTQRGERVLFQLMNAVLGGTASSKLFQNVREKESLCYYCSSGFSWSSCSLTIDSGVDTVNMDRTEEAIFQQIEAMQRGEVTEEELLYAKLALKNSMGSLQDSLHSVENWYLGRTFDLPGQTPEQAAELLMSYTVEDVVEAARRLEPAVVYRLKGGEC</sequence>
<dbReference type="PANTHER" id="PTHR11851:SF186">
    <property type="entry name" value="INACTIVE METALLOPROTEASE YMFF-RELATED"/>
    <property type="match status" value="1"/>
</dbReference>
<comment type="caution">
    <text evidence="2">The sequence shown here is derived from an EMBL/GenBank/DDBJ whole genome shotgun (WGS) entry which is preliminary data.</text>
</comment>
<reference evidence="2" key="2">
    <citation type="submission" date="2021-04" db="EMBL/GenBank/DDBJ databases">
        <authorList>
            <person name="Gilroy R."/>
        </authorList>
    </citation>
    <scope>NUCLEOTIDE SEQUENCE</scope>
    <source>
        <strain evidence="2">1282</strain>
    </source>
</reference>